<evidence type="ECO:0000313" key="2">
    <source>
        <dbReference type="Proteomes" id="UP000606730"/>
    </source>
</evidence>
<comment type="caution">
    <text evidence="1">The sequence shown here is derived from an EMBL/GenBank/DDBJ whole genome shotgun (WGS) entry which is preliminary data.</text>
</comment>
<accession>A0A917AAX6</accession>
<evidence type="ECO:0000313" key="1">
    <source>
        <dbReference type="EMBL" id="GGE38473.1"/>
    </source>
</evidence>
<organism evidence="1 2">
    <name type="scientific">Actibacterium pelagium</name>
    <dbReference type="NCBI Taxonomy" id="2029103"/>
    <lineage>
        <taxon>Bacteria</taxon>
        <taxon>Pseudomonadati</taxon>
        <taxon>Pseudomonadota</taxon>
        <taxon>Alphaproteobacteria</taxon>
        <taxon>Rhodobacterales</taxon>
        <taxon>Roseobacteraceae</taxon>
        <taxon>Actibacterium</taxon>
    </lineage>
</organism>
<sequence length="103" mass="10809">MQAAPCPDYGGAVATDSGPDLTMTRALLAVALLCAAGCTQIPEVEQAVGAGAIDQPYPKLAPQSEINAALAGGRLNEQSVESFEAEVEALKRRGQWLRNQEIQ</sequence>
<dbReference type="EMBL" id="BMKN01000001">
    <property type="protein sequence ID" value="GGE38473.1"/>
    <property type="molecule type" value="Genomic_DNA"/>
</dbReference>
<keyword evidence="2" id="KW-1185">Reference proteome</keyword>
<dbReference type="Proteomes" id="UP000606730">
    <property type="component" value="Unassembled WGS sequence"/>
</dbReference>
<protein>
    <submittedName>
        <fullName evidence="1">Uncharacterized protein</fullName>
    </submittedName>
</protein>
<reference evidence="1" key="2">
    <citation type="submission" date="2020-09" db="EMBL/GenBank/DDBJ databases">
        <authorList>
            <person name="Sun Q."/>
            <person name="Zhou Y."/>
        </authorList>
    </citation>
    <scope>NUCLEOTIDE SEQUENCE</scope>
    <source>
        <strain evidence="1">CGMCC 1.16012</strain>
    </source>
</reference>
<proteinExistence type="predicted"/>
<gene>
    <name evidence="1" type="ORF">GCM10011517_02830</name>
</gene>
<name>A0A917AAX6_9RHOB</name>
<dbReference type="AlphaFoldDB" id="A0A917AAX6"/>
<reference evidence="1" key="1">
    <citation type="journal article" date="2014" name="Int. J. Syst. Evol. Microbiol.">
        <title>Complete genome sequence of Corynebacterium casei LMG S-19264T (=DSM 44701T), isolated from a smear-ripened cheese.</title>
        <authorList>
            <consortium name="US DOE Joint Genome Institute (JGI-PGF)"/>
            <person name="Walter F."/>
            <person name="Albersmeier A."/>
            <person name="Kalinowski J."/>
            <person name="Ruckert C."/>
        </authorList>
    </citation>
    <scope>NUCLEOTIDE SEQUENCE</scope>
    <source>
        <strain evidence="1">CGMCC 1.16012</strain>
    </source>
</reference>